<evidence type="ECO:0000313" key="3">
    <source>
        <dbReference type="Proteomes" id="UP000186922"/>
    </source>
</evidence>
<dbReference type="Proteomes" id="UP000186922">
    <property type="component" value="Unassembled WGS sequence"/>
</dbReference>
<feature type="region of interest" description="Disordered" evidence="1">
    <location>
        <begin position="338"/>
        <end position="373"/>
    </location>
</feature>
<evidence type="ECO:0000256" key="1">
    <source>
        <dbReference type="SAM" id="MobiDB-lite"/>
    </source>
</evidence>
<feature type="region of interest" description="Disordered" evidence="1">
    <location>
        <begin position="193"/>
        <end position="300"/>
    </location>
</feature>
<accession>A0A1D1UVA5</accession>
<feature type="compositionally biased region" description="Low complexity" evidence="1">
    <location>
        <begin position="241"/>
        <end position="254"/>
    </location>
</feature>
<feature type="compositionally biased region" description="Basic residues" evidence="1">
    <location>
        <begin position="284"/>
        <end position="298"/>
    </location>
</feature>
<name>A0A1D1UVA5_RAMVA</name>
<sequence>MAEVNDLFIRSLRNSTRRKAGVQNGTGLTLSKSQTSPVSQLTSHHLSSAADGAESSLAEKDQHARQPPPDLLANLTPRPPSSASVRFSPQLEERTASPLPVSTPPPKKKRWMPFSSKVTTVPSQLIKEYRTPSNLPQSGRRHSACVNNSPPIESQVRVVPTWFPPSNISKLKREGSFHGETAASRLLAAKKRAQRMALQEQRNSLVGSDNDAGRKSDASAVFNEENSGVAVGLSGGSPRQSTSEETAGGSSSIICPRHARHHHISIPPVPENCEDDISVSSHSSKSRRFPPPPRKPKAMFKFGTLPRSFKVSGRSSPAPSTPSLEKFFKWAPVEADSQETEAGPKSAPPVFRRVKSVNNKKSSSKNSNRNSWHSVVRSDVALPKPEVWFNDENVAPAVCVTCGDVRKHQHLVQISDDLTLTDTRYFIGDNGEEIPERPTILSDKRLSNWNGGKEKWVMDQASSRESSPEYEDDGDPTMATPNDEPFSYGDDSLQRMSDILDGTMSSVRRDINNFGLQDRSMFSKLLDLSDQIRQWKGPRTQRIRSVDSSPVLSHTKITTGSQSEGAISNDGRHGKVPSLLLGASIKSIPEETSRLPRTYSMENLQHHTRGKETLFNGTPFAVRFVDPDVSASQLRSNIHLSYTDLLKNPAKLWSLSSQPGSMSVSSTTISRGTSHSIFTRLL</sequence>
<feature type="region of interest" description="Disordered" evidence="1">
    <location>
        <begin position="13"/>
        <end position="112"/>
    </location>
</feature>
<feature type="compositionally biased region" description="Polar residues" evidence="1">
    <location>
        <begin position="23"/>
        <end position="46"/>
    </location>
</feature>
<comment type="caution">
    <text evidence="2">The sequence shown here is derived from an EMBL/GenBank/DDBJ whole genome shotgun (WGS) entry which is preliminary data.</text>
</comment>
<organism evidence="2 3">
    <name type="scientific">Ramazzottius varieornatus</name>
    <name type="common">Water bear</name>
    <name type="synonym">Tardigrade</name>
    <dbReference type="NCBI Taxonomy" id="947166"/>
    <lineage>
        <taxon>Eukaryota</taxon>
        <taxon>Metazoa</taxon>
        <taxon>Ecdysozoa</taxon>
        <taxon>Tardigrada</taxon>
        <taxon>Eutardigrada</taxon>
        <taxon>Parachela</taxon>
        <taxon>Hypsibioidea</taxon>
        <taxon>Ramazzottiidae</taxon>
        <taxon>Ramazzottius</taxon>
    </lineage>
</organism>
<dbReference type="EMBL" id="BDGG01000002">
    <property type="protein sequence ID" value="GAU93604.1"/>
    <property type="molecule type" value="Genomic_DNA"/>
</dbReference>
<proteinExistence type="predicted"/>
<dbReference type="AlphaFoldDB" id="A0A1D1UVA5"/>
<gene>
    <name evidence="2" type="primary">RvY_05523-1</name>
    <name evidence="2" type="synonym">RvY_05523.1</name>
    <name evidence="2" type="ORF">RvY_05523</name>
</gene>
<keyword evidence="3" id="KW-1185">Reference proteome</keyword>
<reference evidence="2 3" key="1">
    <citation type="journal article" date="2016" name="Nat. Commun.">
        <title>Extremotolerant tardigrade genome and improved radiotolerance of human cultured cells by tardigrade-unique protein.</title>
        <authorList>
            <person name="Hashimoto T."/>
            <person name="Horikawa D.D."/>
            <person name="Saito Y."/>
            <person name="Kuwahara H."/>
            <person name="Kozuka-Hata H."/>
            <person name="Shin-I T."/>
            <person name="Minakuchi Y."/>
            <person name="Ohishi K."/>
            <person name="Motoyama A."/>
            <person name="Aizu T."/>
            <person name="Enomoto A."/>
            <person name="Kondo K."/>
            <person name="Tanaka S."/>
            <person name="Hara Y."/>
            <person name="Koshikawa S."/>
            <person name="Sagara H."/>
            <person name="Miura T."/>
            <person name="Yokobori S."/>
            <person name="Miyagawa K."/>
            <person name="Suzuki Y."/>
            <person name="Kubo T."/>
            <person name="Oyama M."/>
            <person name="Kohara Y."/>
            <person name="Fujiyama A."/>
            <person name="Arakawa K."/>
            <person name="Katayama T."/>
            <person name="Toyoda A."/>
            <person name="Kunieda T."/>
        </authorList>
    </citation>
    <scope>NUCLEOTIDE SEQUENCE [LARGE SCALE GENOMIC DNA]</scope>
    <source>
        <strain evidence="2 3">YOKOZUNA-1</strain>
    </source>
</reference>
<evidence type="ECO:0000313" key="2">
    <source>
        <dbReference type="EMBL" id="GAU93604.1"/>
    </source>
</evidence>
<dbReference type="OrthoDB" id="10071732at2759"/>
<protein>
    <submittedName>
        <fullName evidence="2">Uncharacterized protein</fullName>
    </submittedName>
</protein>
<feature type="region of interest" description="Disordered" evidence="1">
    <location>
        <begin position="458"/>
        <end position="481"/>
    </location>
</feature>
<feature type="compositionally biased region" description="Low complexity" evidence="1">
    <location>
        <begin position="356"/>
        <end position="371"/>
    </location>
</feature>